<keyword evidence="9" id="KW-1185">Reference proteome</keyword>
<dbReference type="InterPro" id="IPR036388">
    <property type="entry name" value="WH-like_DNA-bd_sf"/>
</dbReference>
<dbReference type="Gene3D" id="1.10.10.10">
    <property type="entry name" value="Winged helix-like DNA-binding domain superfamily/Winged helix DNA-binding domain"/>
    <property type="match status" value="1"/>
</dbReference>
<dbReference type="RefSeq" id="XP_041406531.1">
    <property type="nucleotide sequence ID" value="XM_041550597.1"/>
</dbReference>
<evidence type="ECO:0000256" key="7">
    <source>
        <dbReference type="SAM" id="MobiDB-lite"/>
    </source>
</evidence>
<comment type="similarity">
    <text evidence="2 6">Belongs to the eukaryotic RPC34/RPC39 RNA polymerase subunit family.</text>
</comment>
<protein>
    <recommendedName>
        <fullName evidence="6">DNA-directed RNA polymerase III subunit RPC6</fullName>
        <shortName evidence="6">RNA polymerase III subunit C6</shortName>
    </recommendedName>
</protein>
<proteinExistence type="inferred from homology"/>
<evidence type="ECO:0000256" key="6">
    <source>
        <dbReference type="PIRNR" id="PIRNR028763"/>
    </source>
</evidence>
<dbReference type="OrthoDB" id="613763at2759"/>
<name>A0A8H2ZHN4_9SACH</name>
<evidence type="ECO:0000256" key="4">
    <source>
        <dbReference type="ARBA" id="ARBA00023163"/>
    </source>
</evidence>
<evidence type="ECO:0000313" key="9">
    <source>
        <dbReference type="Proteomes" id="UP000644660"/>
    </source>
</evidence>
<dbReference type="GO" id="GO:0006383">
    <property type="term" value="P:transcription by RNA polymerase III"/>
    <property type="evidence" value="ECO:0007669"/>
    <property type="project" value="UniProtKB-UniRule"/>
</dbReference>
<dbReference type="GO" id="GO:0005737">
    <property type="term" value="C:cytoplasm"/>
    <property type="evidence" value="ECO:0007669"/>
    <property type="project" value="UniProtKB-ARBA"/>
</dbReference>
<dbReference type="InterPro" id="IPR036390">
    <property type="entry name" value="WH_DNA-bd_sf"/>
</dbReference>
<sequence length="344" mass="39259">MSGMDESIKLSDHASRLHNQMISGDDTTKLYTQQDIQQYIGIKSTLGEVMLIVQELVDRNLLKLVKQNNELKFQAVDISEAAKKSSMSSEEALVYSYIEASGREGIWSKTIKARTNLHQHVVSKCLKSLESQRYVKSVKSVKFPTRKIYMLYNLQPSIEVTGGPWFTEGELDVEFINSLLTIVWRYIAENTFPDGFNTSNNQNLQKHYAPNVLNGSTTEQILEFISMAQVANVELTTKDIRSLCEVLVYDDKLERIEHDYYKVTLQSLLQLGKIGPSGVEEDEEEDRENEEDRDAHANTNSSSSNNVSSIYDDDSQDFCVYDYYRGIAPSTNDKEAVYFDEWTL</sequence>
<dbReference type="GeneID" id="64857692"/>
<feature type="region of interest" description="Disordered" evidence="7">
    <location>
        <begin position="275"/>
        <end position="310"/>
    </location>
</feature>
<evidence type="ECO:0000256" key="5">
    <source>
        <dbReference type="ARBA" id="ARBA00023242"/>
    </source>
</evidence>
<accession>A0A8H2ZHN4</accession>
<dbReference type="EMBL" id="CAEFZW010000004">
    <property type="protein sequence ID" value="CAB4254687.1"/>
    <property type="molecule type" value="Genomic_DNA"/>
</dbReference>
<dbReference type="Proteomes" id="UP000644660">
    <property type="component" value="Unassembled WGS sequence"/>
</dbReference>
<dbReference type="SUPFAM" id="SSF46785">
    <property type="entry name" value="Winged helix' DNA-binding domain"/>
    <property type="match status" value="1"/>
</dbReference>
<keyword evidence="3 6" id="KW-0240">DNA-directed RNA polymerase</keyword>
<comment type="caution">
    <text evidence="8">The sequence shown here is derived from an EMBL/GenBank/DDBJ whole genome shotgun (WGS) entry which is preliminary data.</text>
</comment>
<evidence type="ECO:0000313" key="8">
    <source>
        <dbReference type="EMBL" id="CAB4254687.1"/>
    </source>
</evidence>
<dbReference type="GO" id="GO:0005654">
    <property type="term" value="C:nucleoplasm"/>
    <property type="evidence" value="ECO:0007669"/>
    <property type="project" value="UniProtKB-ARBA"/>
</dbReference>
<dbReference type="GO" id="GO:0005666">
    <property type="term" value="C:RNA polymerase III complex"/>
    <property type="evidence" value="ECO:0007669"/>
    <property type="project" value="UniProtKB-UniRule"/>
</dbReference>
<feature type="compositionally biased region" description="Acidic residues" evidence="7">
    <location>
        <begin position="279"/>
        <end position="292"/>
    </location>
</feature>
<keyword evidence="4 6" id="KW-0804">Transcription</keyword>
<comment type="subcellular location">
    <subcellularLocation>
        <location evidence="1 6">Nucleus</location>
    </subcellularLocation>
</comment>
<evidence type="ECO:0000256" key="1">
    <source>
        <dbReference type="ARBA" id="ARBA00004123"/>
    </source>
</evidence>
<dbReference type="Pfam" id="PF05158">
    <property type="entry name" value="RNA_pol_Rpc34"/>
    <property type="match status" value="1"/>
</dbReference>
<dbReference type="InterPro" id="IPR007832">
    <property type="entry name" value="RNA_pol_Rpc34"/>
</dbReference>
<dbReference type="AlphaFoldDB" id="A0A8H2ZHN4"/>
<comment type="function">
    <text evidence="6">DNA-dependent RNA polymerase catalyzes the transcription of DNA into RNA using the four ribonucleoside triphosphates as substrates. Specific peripheric component of RNA polymerase III which synthesizes small RNAs, such as 5S rRNA and tRNAs.</text>
</comment>
<dbReference type="FunFam" id="1.10.10.10:FF:000116">
    <property type="entry name" value="DNA-directed RNA polymerase III subunit RPC6"/>
    <property type="match status" value="1"/>
</dbReference>
<dbReference type="PIRSF" id="PIRSF028763">
    <property type="entry name" value="RNA_pol_Rpc34"/>
    <property type="match status" value="1"/>
</dbReference>
<evidence type="ECO:0000256" key="3">
    <source>
        <dbReference type="ARBA" id="ARBA00022478"/>
    </source>
</evidence>
<organism evidence="8 9">
    <name type="scientific">Maudiozyma barnettii</name>
    <dbReference type="NCBI Taxonomy" id="61262"/>
    <lineage>
        <taxon>Eukaryota</taxon>
        <taxon>Fungi</taxon>
        <taxon>Dikarya</taxon>
        <taxon>Ascomycota</taxon>
        <taxon>Saccharomycotina</taxon>
        <taxon>Saccharomycetes</taxon>
        <taxon>Saccharomycetales</taxon>
        <taxon>Saccharomycetaceae</taxon>
        <taxon>Maudiozyma</taxon>
    </lineage>
</organism>
<dbReference type="PANTHER" id="PTHR12780">
    <property type="entry name" value="RNA POLYMERASE III DNA DIRECTED , 39KD SUBUNIT-RELATED"/>
    <property type="match status" value="1"/>
</dbReference>
<evidence type="ECO:0000256" key="2">
    <source>
        <dbReference type="ARBA" id="ARBA00011038"/>
    </source>
</evidence>
<keyword evidence="5 6" id="KW-0539">Nucleus</keyword>
<dbReference type="InterPro" id="IPR016049">
    <property type="entry name" value="RNA_pol_Rpc34-like"/>
</dbReference>
<gene>
    <name evidence="8" type="ORF">KABA2_04S12012</name>
</gene>
<reference evidence="8 9" key="1">
    <citation type="submission" date="2020-05" db="EMBL/GenBank/DDBJ databases">
        <authorList>
            <person name="Casaregola S."/>
            <person name="Devillers H."/>
            <person name="Grondin C."/>
        </authorList>
    </citation>
    <scope>NUCLEOTIDE SEQUENCE [LARGE SCALE GENOMIC DNA]</scope>
    <source>
        <strain evidence="8 9">CLIB 1767</strain>
    </source>
</reference>
<feature type="compositionally biased region" description="Low complexity" evidence="7">
    <location>
        <begin position="298"/>
        <end position="309"/>
    </location>
</feature>